<evidence type="ECO:0000256" key="2">
    <source>
        <dbReference type="SAM" id="SignalP"/>
    </source>
</evidence>
<dbReference type="EMBL" id="PXOG01000102">
    <property type="protein sequence ID" value="RGP77040.1"/>
    <property type="molecule type" value="Genomic_DNA"/>
</dbReference>
<dbReference type="Proteomes" id="UP000266234">
    <property type="component" value="Unassembled WGS sequence"/>
</dbReference>
<feature type="compositionally biased region" description="Polar residues" evidence="1">
    <location>
        <begin position="244"/>
        <end position="260"/>
    </location>
</feature>
<name>A0A395SX32_9HYPO</name>
<gene>
    <name evidence="3" type="ORF">FLONG3_4869</name>
</gene>
<evidence type="ECO:0008006" key="5">
    <source>
        <dbReference type="Google" id="ProtNLM"/>
    </source>
</evidence>
<dbReference type="STRING" id="694270.A0A395SX32"/>
<evidence type="ECO:0000313" key="3">
    <source>
        <dbReference type="EMBL" id="RGP77040.1"/>
    </source>
</evidence>
<dbReference type="OrthoDB" id="5076029at2759"/>
<feature type="region of interest" description="Disordered" evidence="1">
    <location>
        <begin position="24"/>
        <end position="50"/>
    </location>
</feature>
<proteinExistence type="predicted"/>
<keyword evidence="2" id="KW-0732">Signal</keyword>
<dbReference type="Gene3D" id="2.60.120.260">
    <property type="entry name" value="Galactose-binding domain-like"/>
    <property type="match status" value="1"/>
</dbReference>
<reference evidence="3 4" key="1">
    <citation type="journal article" date="2018" name="PLoS Pathog.">
        <title>Evolution of structural diversity of trichothecenes, a family of toxins produced by plant pathogenic and entomopathogenic fungi.</title>
        <authorList>
            <person name="Proctor R.H."/>
            <person name="McCormick S.P."/>
            <person name="Kim H.S."/>
            <person name="Cardoza R.E."/>
            <person name="Stanley A.M."/>
            <person name="Lindo L."/>
            <person name="Kelly A."/>
            <person name="Brown D.W."/>
            <person name="Lee T."/>
            <person name="Vaughan M.M."/>
            <person name="Alexander N.J."/>
            <person name="Busman M."/>
            <person name="Gutierrez S."/>
        </authorList>
    </citation>
    <scope>NUCLEOTIDE SEQUENCE [LARGE SCALE GENOMIC DNA]</scope>
    <source>
        <strain evidence="3 4">NRRL 20695</strain>
    </source>
</reference>
<evidence type="ECO:0000256" key="1">
    <source>
        <dbReference type="SAM" id="MobiDB-lite"/>
    </source>
</evidence>
<keyword evidence="4" id="KW-1185">Reference proteome</keyword>
<feature type="chain" id="PRO_5017245955" description="Apple domain-containing protein" evidence="2">
    <location>
        <begin position="20"/>
        <end position="724"/>
    </location>
</feature>
<feature type="region of interest" description="Disordered" evidence="1">
    <location>
        <begin position="231"/>
        <end position="275"/>
    </location>
</feature>
<feature type="compositionally biased region" description="Low complexity" evidence="1">
    <location>
        <begin position="261"/>
        <end position="275"/>
    </location>
</feature>
<evidence type="ECO:0000313" key="4">
    <source>
        <dbReference type="Proteomes" id="UP000266234"/>
    </source>
</evidence>
<accession>A0A395SX32</accession>
<feature type="compositionally biased region" description="Polar residues" evidence="1">
    <location>
        <begin position="580"/>
        <end position="603"/>
    </location>
</feature>
<protein>
    <recommendedName>
        <fullName evidence="5">Apple domain-containing protein</fullName>
    </recommendedName>
</protein>
<dbReference type="AlphaFoldDB" id="A0A395SX32"/>
<sequence>MRSALAFAAFALSADLVVGSACKPRPSNTLPTVASSTTESTRPTDDGTLPQVRNLAANGNMAEIDPSDPLKVPDWDVINDAKIVGGQGREEPGRTERGACAMSAANVRLEKRAVGSGVSISQTMNDLDVGTTYTTRFYYRVVISEGVTDCQLSAHFGNSLLTENSISNGDISDTWTEVLTTADAEESSASLKIQMECQGGSATILLDSVFISNKVTPDNIGQFVVDFGNNGSGANPPLEEIPRTTASAEPTSSMEPITTNEHTSSIEPTTTESSLLSQTTTTATESPFCSKALNGGCWWKGSSVGCESRGSWPGPGGQGRLVPRPDNYPEPLSQLWCIGWCSLSPGCRSAAYNPVDSSCRFSEFAVQDSNFVPGPDAHVDTEGVYYWHDLSCFNCPCNEGNEVGTESVASTTSTVIAASTQSLQPTSEPSSTVRFPPASTCPKALENGCTWNEKSQGGSSIQCQYRGRWPGADGAGYAVEKPRDYPMALSQMWCVAWCSLSPGCRSAAHIPEDRSCRFSSHAVHDDDFIMADDPNEDSAELGIYYWHDLSCMDCPCKDVVESTTQPPTTLVRSVTAAPIESSTTQAPPSLMVTTESSPRPSAATETCEWSNASELCTQSNRVAEEDCQGVPQNVDPSQYRKVPVDRNPKVTDQMQCAILCNTNSDCKAWGYSRENTDIECVLALDGRRIDRLDYDNNAPSHDWFSAECFACKSCINKWDWTWDS</sequence>
<comment type="caution">
    <text evidence="3">The sequence shown here is derived from an EMBL/GenBank/DDBJ whole genome shotgun (WGS) entry which is preliminary data.</text>
</comment>
<feature type="signal peptide" evidence="2">
    <location>
        <begin position="1"/>
        <end position="19"/>
    </location>
</feature>
<feature type="compositionally biased region" description="Polar residues" evidence="1">
    <location>
        <begin position="26"/>
        <end position="41"/>
    </location>
</feature>
<organism evidence="3 4">
    <name type="scientific">Fusarium longipes</name>
    <dbReference type="NCBI Taxonomy" id="694270"/>
    <lineage>
        <taxon>Eukaryota</taxon>
        <taxon>Fungi</taxon>
        <taxon>Dikarya</taxon>
        <taxon>Ascomycota</taxon>
        <taxon>Pezizomycotina</taxon>
        <taxon>Sordariomycetes</taxon>
        <taxon>Hypocreomycetidae</taxon>
        <taxon>Hypocreales</taxon>
        <taxon>Nectriaceae</taxon>
        <taxon>Fusarium</taxon>
    </lineage>
</organism>
<feature type="region of interest" description="Disordered" evidence="1">
    <location>
        <begin position="571"/>
        <end position="603"/>
    </location>
</feature>